<dbReference type="EMBL" id="MU006715">
    <property type="protein sequence ID" value="KAF2627854.1"/>
    <property type="molecule type" value="Genomic_DNA"/>
</dbReference>
<protein>
    <submittedName>
        <fullName evidence="1">Uncharacterized protein</fullName>
    </submittedName>
</protein>
<evidence type="ECO:0000313" key="1">
    <source>
        <dbReference type="EMBL" id="KAF2627854.1"/>
    </source>
</evidence>
<proteinExistence type="predicted"/>
<gene>
    <name evidence="1" type="ORF">BU25DRAFT_45440</name>
</gene>
<evidence type="ECO:0000313" key="2">
    <source>
        <dbReference type="Proteomes" id="UP000799754"/>
    </source>
</evidence>
<organism evidence="1 2">
    <name type="scientific">Macroventuria anomochaeta</name>
    <dbReference type="NCBI Taxonomy" id="301207"/>
    <lineage>
        <taxon>Eukaryota</taxon>
        <taxon>Fungi</taxon>
        <taxon>Dikarya</taxon>
        <taxon>Ascomycota</taxon>
        <taxon>Pezizomycotina</taxon>
        <taxon>Dothideomycetes</taxon>
        <taxon>Pleosporomycetidae</taxon>
        <taxon>Pleosporales</taxon>
        <taxon>Pleosporineae</taxon>
        <taxon>Didymellaceae</taxon>
        <taxon>Macroventuria</taxon>
    </lineage>
</organism>
<keyword evidence="2" id="KW-1185">Reference proteome</keyword>
<comment type="caution">
    <text evidence="1">The sequence shown here is derived from an EMBL/GenBank/DDBJ whole genome shotgun (WGS) entry which is preliminary data.</text>
</comment>
<sequence>MMSILQPEAGIFYGVCWFLVIVRLVSRRLHRGAWKRLQWDDYLIVCAMLTDTVLLVCTSKVVTTSSNLIPPDEDVSQYSQAEIDSRISGSKYVLVVEQMQIATIWLVKACLLIMYFRMTAVLPQRKLVIATSIYVAVTFIVMEILYFGVWCRPFSQYFAVPTISTQCSAATNHLITNAVFNISSDIIILSIPMPLLFRVRLPKKNKLILIGIFLIGLFTVVAAVLNKYYSFSNPFGRDWVLWYLRESYTALLCANLPLTYPLIQRVFKLRNWNSYSDESHSIRASNTRGTNTFSTARSHSHWVSQSKRSKSKYFRDDLRSAESQEDINDPFRNPTADDGPQFITSAIEMDGVKSYEKSLTDLSIDTPTSWRTEQDRKKDFNYNAPT</sequence>
<name>A0ACB6S380_9PLEO</name>
<accession>A0ACB6S380</accession>
<reference evidence="1" key="1">
    <citation type="journal article" date="2020" name="Stud. Mycol.">
        <title>101 Dothideomycetes genomes: a test case for predicting lifestyles and emergence of pathogens.</title>
        <authorList>
            <person name="Haridas S."/>
            <person name="Albert R."/>
            <person name="Binder M."/>
            <person name="Bloem J."/>
            <person name="Labutti K."/>
            <person name="Salamov A."/>
            <person name="Andreopoulos B."/>
            <person name="Baker S."/>
            <person name="Barry K."/>
            <person name="Bills G."/>
            <person name="Bluhm B."/>
            <person name="Cannon C."/>
            <person name="Castanera R."/>
            <person name="Culley D."/>
            <person name="Daum C."/>
            <person name="Ezra D."/>
            <person name="Gonzalez J."/>
            <person name="Henrissat B."/>
            <person name="Kuo A."/>
            <person name="Liang C."/>
            <person name="Lipzen A."/>
            <person name="Lutzoni F."/>
            <person name="Magnuson J."/>
            <person name="Mondo S."/>
            <person name="Nolan M."/>
            <person name="Ohm R."/>
            <person name="Pangilinan J."/>
            <person name="Park H.-J."/>
            <person name="Ramirez L."/>
            <person name="Alfaro M."/>
            <person name="Sun H."/>
            <person name="Tritt A."/>
            <person name="Yoshinaga Y."/>
            <person name="Zwiers L.-H."/>
            <person name="Turgeon B."/>
            <person name="Goodwin S."/>
            <person name="Spatafora J."/>
            <person name="Crous P."/>
            <person name="Grigoriev I."/>
        </authorList>
    </citation>
    <scope>NUCLEOTIDE SEQUENCE</scope>
    <source>
        <strain evidence="1">CBS 525.71</strain>
    </source>
</reference>
<dbReference type="Proteomes" id="UP000799754">
    <property type="component" value="Unassembled WGS sequence"/>
</dbReference>